<keyword evidence="13" id="KW-1208">Phospholipid metabolism</keyword>
<dbReference type="InterPro" id="IPR050324">
    <property type="entry name" value="CDP-alcohol_PTase-I"/>
</dbReference>
<keyword evidence="7 15" id="KW-0808">Transferase</keyword>
<name>A0ABQ0AE49_9GAMM</name>
<dbReference type="Pfam" id="PF01066">
    <property type="entry name" value="CDP-OH_P_transf"/>
    <property type="match status" value="1"/>
</dbReference>
<evidence type="ECO:0000313" key="19">
    <source>
        <dbReference type="Proteomes" id="UP001465153"/>
    </source>
</evidence>
<feature type="transmembrane region" description="Helical" evidence="17">
    <location>
        <begin position="230"/>
        <end position="247"/>
    </location>
</feature>
<evidence type="ECO:0000256" key="11">
    <source>
        <dbReference type="ARBA" id="ARBA00023136"/>
    </source>
</evidence>
<keyword evidence="8 17" id="KW-0812">Transmembrane</keyword>
<organism evidence="18 19">
    <name type="scientific">Sessilibacter corallicola</name>
    <dbReference type="NCBI Taxonomy" id="2904075"/>
    <lineage>
        <taxon>Bacteria</taxon>
        <taxon>Pseudomonadati</taxon>
        <taxon>Pseudomonadota</taxon>
        <taxon>Gammaproteobacteria</taxon>
        <taxon>Cellvibrionales</taxon>
        <taxon>Cellvibrionaceae</taxon>
        <taxon>Sessilibacter</taxon>
    </lineage>
</organism>
<dbReference type="NCBIfam" id="TIGR00473">
    <property type="entry name" value="pssA"/>
    <property type="match status" value="1"/>
</dbReference>
<evidence type="ECO:0000256" key="8">
    <source>
        <dbReference type="ARBA" id="ARBA00022692"/>
    </source>
</evidence>
<evidence type="ECO:0000256" key="6">
    <source>
        <dbReference type="ARBA" id="ARBA00022516"/>
    </source>
</evidence>
<keyword evidence="6" id="KW-0444">Lipid biosynthesis</keyword>
<evidence type="ECO:0000256" key="17">
    <source>
        <dbReference type="SAM" id="Phobius"/>
    </source>
</evidence>
<evidence type="ECO:0000256" key="15">
    <source>
        <dbReference type="RuleBase" id="RU003750"/>
    </source>
</evidence>
<feature type="compositionally biased region" description="Basic and acidic residues" evidence="16">
    <location>
        <begin position="1"/>
        <end position="15"/>
    </location>
</feature>
<evidence type="ECO:0000256" key="12">
    <source>
        <dbReference type="ARBA" id="ARBA00023209"/>
    </source>
</evidence>
<evidence type="ECO:0000256" key="4">
    <source>
        <dbReference type="ARBA" id="ARBA00013174"/>
    </source>
</evidence>
<dbReference type="InterPro" id="IPR004533">
    <property type="entry name" value="CDP-diaglyc--ser_O-PTrfase"/>
</dbReference>
<proteinExistence type="inferred from homology"/>
<comment type="similarity">
    <text evidence="3 15">Belongs to the CDP-alcohol phosphatidyltransferase class-I family.</text>
</comment>
<feature type="transmembrane region" description="Helical" evidence="17">
    <location>
        <begin position="168"/>
        <end position="187"/>
    </location>
</feature>
<gene>
    <name evidence="18" type="primary">pssA</name>
    <name evidence="18" type="ORF">NBRC116591_37430</name>
</gene>
<dbReference type="InterPro" id="IPR000462">
    <property type="entry name" value="CDP-OH_P_trans"/>
</dbReference>
<keyword evidence="11 17" id="KW-0472">Membrane</keyword>
<evidence type="ECO:0000256" key="16">
    <source>
        <dbReference type="SAM" id="MobiDB-lite"/>
    </source>
</evidence>
<protein>
    <recommendedName>
        <fullName evidence="5">CDP-diacylglycerol--serine O-phosphatidyltransferase</fullName>
        <ecNumber evidence="4">2.7.8.8</ecNumber>
    </recommendedName>
    <alternativeName>
        <fullName evidence="14">Phosphatidylserine synthase</fullName>
    </alternativeName>
</protein>
<evidence type="ECO:0000256" key="14">
    <source>
        <dbReference type="ARBA" id="ARBA00032361"/>
    </source>
</evidence>
<accession>A0ABQ0AE49</accession>
<evidence type="ECO:0000256" key="9">
    <source>
        <dbReference type="ARBA" id="ARBA00022989"/>
    </source>
</evidence>
<dbReference type="PANTHER" id="PTHR14269:SF61">
    <property type="entry name" value="CDP-DIACYLGLYCEROL--SERINE O-PHOSPHATIDYLTRANSFERASE"/>
    <property type="match status" value="1"/>
</dbReference>
<evidence type="ECO:0000256" key="10">
    <source>
        <dbReference type="ARBA" id="ARBA00023098"/>
    </source>
</evidence>
<reference evidence="18 19" key="1">
    <citation type="submission" date="2024-04" db="EMBL/GenBank/DDBJ databases">
        <title>Draft genome sequence of Sessilibacter corallicola NBRC 116591.</title>
        <authorList>
            <person name="Miyakawa T."/>
            <person name="Kusuya Y."/>
            <person name="Miura T."/>
        </authorList>
    </citation>
    <scope>NUCLEOTIDE SEQUENCE [LARGE SCALE GENOMIC DNA]</scope>
    <source>
        <strain evidence="18 19">KU-00831-HH</strain>
    </source>
</reference>
<dbReference type="EMBL" id="BAABWN010000017">
    <property type="protein sequence ID" value="GAA6169931.1"/>
    <property type="molecule type" value="Genomic_DNA"/>
</dbReference>
<evidence type="ECO:0000256" key="2">
    <source>
        <dbReference type="ARBA" id="ARBA00004127"/>
    </source>
</evidence>
<dbReference type="RefSeq" id="WP_434556354.1">
    <property type="nucleotide sequence ID" value="NZ_BAABWN010000017.1"/>
</dbReference>
<evidence type="ECO:0000256" key="1">
    <source>
        <dbReference type="ARBA" id="ARBA00000287"/>
    </source>
</evidence>
<evidence type="ECO:0000256" key="3">
    <source>
        <dbReference type="ARBA" id="ARBA00010441"/>
    </source>
</evidence>
<feature type="transmembrane region" description="Helical" evidence="17">
    <location>
        <begin position="199"/>
        <end position="218"/>
    </location>
</feature>
<comment type="catalytic activity">
    <reaction evidence="1">
        <text>a CDP-1,2-diacyl-sn-glycerol + L-serine = a 1,2-diacyl-sn-glycero-3-phospho-L-serine + CMP + H(+)</text>
        <dbReference type="Rhea" id="RHEA:16913"/>
        <dbReference type="ChEBI" id="CHEBI:15378"/>
        <dbReference type="ChEBI" id="CHEBI:33384"/>
        <dbReference type="ChEBI" id="CHEBI:57262"/>
        <dbReference type="ChEBI" id="CHEBI:58332"/>
        <dbReference type="ChEBI" id="CHEBI:60377"/>
        <dbReference type="EC" id="2.7.8.8"/>
    </reaction>
</comment>
<dbReference type="EC" id="2.7.8.8" evidence="4"/>
<evidence type="ECO:0000256" key="7">
    <source>
        <dbReference type="ARBA" id="ARBA00022679"/>
    </source>
</evidence>
<dbReference type="InterPro" id="IPR048254">
    <property type="entry name" value="CDP_ALCOHOL_P_TRANSF_CS"/>
</dbReference>
<evidence type="ECO:0000313" key="18">
    <source>
        <dbReference type="EMBL" id="GAA6169931.1"/>
    </source>
</evidence>
<keyword evidence="12" id="KW-0594">Phospholipid biosynthesis</keyword>
<feature type="transmembrane region" description="Helical" evidence="17">
    <location>
        <begin position="49"/>
        <end position="69"/>
    </location>
</feature>
<sequence length="284" mass="31194">MEQENDKSNLQEHRQGGTPPAGDRETRIPIDEHVEEVHVDGVKVRRKGVYLLPNLFTTGALFSGFYAIVAATQHAFEASAIAIFVAMLLDGLDGRIARLTNTTSEFGVQYDSMSDLVSFGVAPAMIAFNWSLHLLGKLGWAVAFVFMACAALRLARFNTQVAKVDKRYFIGLASPSAAALVASLIWFNHDLEVTKVYSVISAVIFLMAGLLMVSNVKYQSFKGFDFKGRVPFVFILGLVLVFTVIAIDPPKVLFFIAAVYALSGPAQLLVKIVRSRKKVEKTDI</sequence>
<dbReference type="PROSITE" id="PS00379">
    <property type="entry name" value="CDP_ALCOHOL_P_TRANSF"/>
    <property type="match status" value="1"/>
</dbReference>
<feature type="transmembrane region" description="Helical" evidence="17">
    <location>
        <begin position="138"/>
        <end position="156"/>
    </location>
</feature>
<dbReference type="PANTHER" id="PTHR14269">
    <property type="entry name" value="CDP-DIACYLGLYCEROL--GLYCEROL-3-PHOSPHATE 3-PHOSPHATIDYLTRANSFERASE-RELATED"/>
    <property type="match status" value="1"/>
</dbReference>
<comment type="subcellular location">
    <subcellularLocation>
        <location evidence="2">Endomembrane system</location>
        <topology evidence="2">Multi-pass membrane protein</topology>
    </subcellularLocation>
</comment>
<comment type="caution">
    <text evidence="18">The sequence shown here is derived from an EMBL/GenBank/DDBJ whole genome shotgun (WGS) entry which is preliminary data.</text>
</comment>
<keyword evidence="19" id="KW-1185">Reference proteome</keyword>
<dbReference type="InterPro" id="IPR043130">
    <property type="entry name" value="CDP-OH_PTrfase_TM_dom"/>
</dbReference>
<dbReference type="Gene3D" id="1.20.120.1760">
    <property type="match status" value="1"/>
</dbReference>
<feature type="transmembrane region" description="Helical" evidence="17">
    <location>
        <begin position="253"/>
        <end position="273"/>
    </location>
</feature>
<evidence type="ECO:0000256" key="13">
    <source>
        <dbReference type="ARBA" id="ARBA00023264"/>
    </source>
</evidence>
<dbReference type="Proteomes" id="UP001465153">
    <property type="component" value="Unassembled WGS sequence"/>
</dbReference>
<keyword evidence="9 17" id="KW-1133">Transmembrane helix</keyword>
<keyword evidence="10" id="KW-0443">Lipid metabolism</keyword>
<evidence type="ECO:0000256" key="5">
    <source>
        <dbReference type="ARBA" id="ARBA00017171"/>
    </source>
</evidence>
<feature type="region of interest" description="Disordered" evidence="16">
    <location>
        <begin position="1"/>
        <end position="29"/>
    </location>
</feature>